<feature type="transmembrane region" description="Helical" evidence="13">
    <location>
        <begin position="283"/>
        <end position="302"/>
    </location>
</feature>
<feature type="transmembrane region" description="Helical" evidence="13">
    <location>
        <begin position="352"/>
        <end position="377"/>
    </location>
</feature>
<evidence type="ECO:0000256" key="10">
    <source>
        <dbReference type="ARBA" id="ARBA00023180"/>
    </source>
</evidence>
<protein>
    <recommendedName>
        <fullName evidence="14">Ionotropic glutamate receptor C-terminal domain-containing protein</fullName>
    </recommendedName>
</protein>
<feature type="transmembrane region" description="Helical" evidence="13">
    <location>
        <begin position="539"/>
        <end position="556"/>
    </location>
</feature>
<dbReference type="Pfam" id="PF00060">
    <property type="entry name" value="Lig_chan"/>
    <property type="match status" value="1"/>
</dbReference>
<dbReference type="AlphaFoldDB" id="A0A7R9HWQ8"/>
<evidence type="ECO:0000256" key="12">
    <source>
        <dbReference type="ARBA" id="ARBA00023303"/>
    </source>
</evidence>
<evidence type="ECO:0000256" key="13">
    <source>
        <dbReference type="SAM" id="Phobius"/>
    </source>
</evidence>
<evidence type="ECO:0000256" key="5">
    <source>
        <dbReference type="ARBA" id="ARBA00022692"/>
    </source>
</evidence>
<evidence type="ECO:0000256" key="2">
    <source>
        <dbReference type="ARBA" id="ARBA00008685"/>
    </source>
</evidence>
<feature type="domain" description="Ionotropic glutamate receptor C-terminal" evidence="14">
    <location>
        <begin position="159"/>
        <end position="519"/>
    </location>
</feature>
<keyword evidence="12" id="KW-0407">Ion channel</keyword>
<dbReference type="GO" id="GO:0005886">
    <property type="term" value="C:plasma membrane"/>
    <property type="evidence" value="ECO:0007669"/>
    <property type="project" value="UniProtKB-SubCell"/>
</dbReference>
<dbReference type="EMBL" id="OD564589">
    <property type="protein sequence ID" value="CAD7439074.1"/>
    <property type="molecule type" value="Genomic_DNA"/>
</dbReference>
<keyword evidence="4" id="KW-1003">Cell membrane</keyword>
<evidence type="ECO:0000256" key="1">
    <source>
        <dbReference type="ARBA" id="ARBA00004651"/>
    </source>
</evidence>
<evidence type="ECO:0000256" key="7">
    <source>
        <dbReference type="ARBA" id="ARBA00023065"/>
    </source>
</evidence>
<evidence type="ECO:0000256" key="9">
    <source>
        <dbReference type="ARBA" id="ARBA00023170"/>
    </source>
</evidence>
<comment type="similarity">
    <text evidence="2">Belongs to the glutamate-gated ion channel (TC 1.A.10.1) family.</text>
</comment>
<dbReference type="Pfam" id="PF10613">
    <property type="entry name" value="Lig_chan-Glu_bd"/>
    <property type="match status" value="1"/>
</dbReference>
<keyword evidence="8 13" id="KW-0472">Membrane</keyword>
<dbReference type="SMART" id="SM00079">
    <property type="entry name" value="PBPe"/>
    <property type="match status" value="1"/>
</dbReference>
<evidence type="ECO:0000256" key="11">
    <source>
        <dbReference type="ARBA" id="ARBA00023286"/>
    </source>
</evidence>
<dbReference type="InterPro" id="IPR052192">
    <property type="entry name" value="Insect_Ionotropic_Sensory_Rcpt"/>
</dbReference>
<proteinExistence type="inferred from homology"/>
<organism evidence="15">
    <name type="scientific">Timema bartmani</name>
    <dbReference type="NCBI Taxonomy" id="61472"/>
    <lineage>
        <taxon>Eukaryota</taxon>
        <taxon>Metazoa</taxon>
        <taxon>Ecdysozoa</taxon>
        <taxon>Arthropoda</taxon>
        <taxon>Hexapoda</taxon>
        <taxon>Insecta</taxon>
        <taxon>Pterygota</taxon>
        <taxon>Neoptera</taxon>
        <taxon>Polyneoptera</taxon>
        <taxon>Phasmatodea</taxon>
        <taxon>Timematodea</taxon>
        <taxon>Timematoidea</taxon>
        <taxon>Timematidae</taxon>
        <taxon>Timema</taxon>
    </lineage>
</organism>
<dbReference type="Gene3D" id="3.40.190.10">
    <property type="entry name" value="Periplasmic binding protein-like II"/>
    <property type="match status" value="3"/>
</dbReference>
<keyword evidence="6 13" id="KW-1133">Transmembrane helix</keyword>
<keyword evidence="3" id="KW-0813">Transport</keyword>
<gene>
    <name evidence="15" type="ORF">TBIB3V08_LOCUS1653</name>
</gene>
<evidence type="ECO:0000256" key="3">
    <source>
        <dbReference type="ARBA" id="ARBA00022448"/>
    </source>
</evidence>
<sequence length="563" mass="64822">MYGSGKSLKREVVQAIKKVSDLTFPIWYRPENELLENNLYFGCERPLNIIELKEETDTINILKQVSKTKRFCSPVWLLILRKRLDLSYLSDINIPVNCLVLISTVMPKGMELSEVYRLSEEHNFKVNRVFSWSPPNWVHDLHQPLGRTLESRRDLESLRLRGVSIHNPPSVTLDWFNGNVSVGGFVGEVWEILEESLKFSTDITIVDGFGFCSSNGTWLGQNGPAQTREADVVLMILKMTTSRMTCVDFTTSWLKVSFKIFIRKPESGAMNWSRIFSPFEPRLWGLILFTVLLTGLTLEMLNQWNFLRTHDMREKLTTRLLRCFREILVALAVIICQQANERSSGPVKSRFVFFLSHITGMVVLAAYSAKVVSLITIRLFQMPFTSLQGLYENEDYELGMIGGTDLHRMFYTAEAGLLKSVYDHHMEHDMSKYSKNINDGLEVLCGKENYAFLEATEFILPLTQQMNCSIISIPEVFAKNSFGLLFKKNSPYRQFINYKFLLLQEWGLLSRIKMKTLPLTLEIPHEEWSAVGLWEMAPILYFYMFGVLASMTIMGLECSLNRA</sequence>
<keyword evidence="10" id="KW-0325">Glycoprotein</keyword>
<keyword evidence="9" id="KW-0675">Receptor</keyword>
<evidence type="ECO:0000256" key="6">
    <source>
        <dbReference type="ARBA" id="ARBA00022989"/>
    </source>
</evidence>
<reference evidence="15" key="1">
    <citation type="submission" date="2020-11" db="EMBL/GenBank/DDBJ databases">
        <authorList>
            <person name="Tran Van P."/>
        </authorList>
    </citation>
    <scope>NUCLEOTIDE SEQUENCE</scope>
</reference>
<comment type="subcellular location">
    <subcellularLocation>
        <location evidence="1">Cell membrane</location>
        <topology evidence="1">Multi-pass membrane protein</topology>
    </subcellularLocation>
</comment>
<accession>A0A7R9HWQ8</accession>
<dbReference type="InterPro" id="IPR019594">
    <property type="entry name" value="Glu/Gly-bd"/>
</dbReference>
<evidence type="ECO:0000256" key="4">
    <source>
        <dbReference type="ARBA" id="ARBA00022475"/>
    </source>
</evidence>
<evidence type="ECO:0000313" key="15">
    <source>
        <dbReference type="EMBL" id="CAD7439074.1"/>
    </source>
</evidence>
<evidence type="ECO:0000259" key="14">
    <source>
        <dbReference type="SMART" id="SM00079"/>
    </source>
</evidence>
<dbReference type="GO" id="GO:0050906">
    <property type="term" value="P:detection of stimulus involved in sensory perception"/>
    <property type="evidence" value="ECO:0007669"/>
    <property type="project" value="UniProtKB-ARBA"/>
</dbReference>
<name>A0A7R9HWQ8_9NEOP</name>
<keyword evidence="11" id="KW-1071">Ligand-gated ion channel</keyword>
<dbReference type="SUPFAM" id="SSF53850">
    <property type="entry name" value="Periplasmic binding protein-like II"/>
    <property type="match status" value="1"/>
</dbReference>
<keyword evidence="5 13" id="KW-0812">Transmembrane</keyword>
<evidence type="ECO:0000256" key="8">
    <source>
        <dbReference type="ARBA" id="ARBA00023136"/>
    </source>
</evidence>
<keyword evidence="7" id="KW-0406">Ion transport</keyword>
<dbReference type="InterPro" id="IPR001320">
    <property type="entry name" value="Iontro_rcpt_C"/>
</dbReference>
<dbReference type="PANTHER" id="PTHR42643:SF24">
    <property type="entry name" value="IONOTROPIC RECEPTOR 60A"/>
    <property type="match status" value="1"/>
</dbReference>
<dbReference type="GO" id="GO:0015276">
    <property type="term" value="F:ligand-gated monoatomic ion channel activity"/>
    <property type="evidence" value="ECO:0007669"/>
    <property type="project" value="InterPro"/>
</dbReference>
<dbReference type="PANTHER" id="PTHR42643">
    <property type="entry name" value="IONOTROPIC RECEPTOR 20A-RELATED"/>
    <property type="match status" value="1"/>
</dbReference>